<feature type="domain" description="UDP-N-acetylglucosamine 2-epimerase" evidence="1">
    <location>
        <begin position="25"/>
        <end position="374"/>
    </location>
</feature>
<evidence type="ECO:0000259" key="1">
    <source>
        <dbReference type="Pfam" id="PF02350"/>
    </source>
</evidence>
<dbReference type="InterPro" id="IPR029767">
    <property type="entry name" value="WecB-like"/>
</dbReference>
<dbReference type="InterPro" id="IPR003331">
    <property type="entry name" value="UDP_GlcNAc_Epimerase_2_dom"/>
</dbReference>
<dbReference type="PANTHER" id="PTHR43174">
    <property type="entry name" value="UDP-N-ACETYLGLUCOSAMINE 2-EPIMERASE"/>
    <property type="match status" value="1"/>
</dbReference>
<evidence type="ECO:0000313" key="2">
    <source>
        <dbReference type="EMBL" id="MBU3806323.1"/>
    </source>
</evidence>
<dbReference type="InterPro" id="IPR020004">
    <property type="entry name" value="UDP-GlcNAc_Epase"/>
</dbReference>
<accession>A0A948T2N4</accession>
<reference evidence="2" key="2">
    <citation type="submission" date="2021-04" db="EMBL/GenBank/DDBJ databases">
        <authorList>
            <person name="Gilroy R."/>
        </authorList>
    </citation>
    <scope>NUCLEOTIDE SEQUENCE</scope>
    <source>
        <strain evidence="2">B5_2728</strain>
    </source>
</reference>
<dbReference type="Pfam" id="PF02350">
    <property type="entry name" value="Epimerase_2"/>
    <property type="match status" value="1"/>
</dbReference>
<dbReference type="CDD" id="cd03786">
    <property type="entry name" value="GTB_UDP-GlcNAc_2-Epimerase"/>
    <property type="match status" value="1"/>
</dbReference>
<evidence type="ECO:0000313" key="3">
    <source>
        <dbReference type="Proteomes" id="UP000713596"/>
    </source>
</evidence>
<keyword evidence="2" id="KW-0326">Glycosidase</keyword>
<organism evidence="2 3">
    <name type="scientific">Candidatus Allofournierella pullistercoris</name>
    <dbReference type="NCBI Taxonomy" id="2838597"/>
    <lineage>
        <taxon>Bacteria</taxon>
        <taxon>Bacillati</taxon>
        <taxon>Bacillota</taxon>
        <taxon>Clostridia</taxon>
        <taxon>Eubacteriales</taxon>
        <taxon>Oscillospiraceae</taxon>
        <taxon>Allofournierella</taxon>
    </lineage>
</organism>
<protein>
    <submittedName>
        <fullName evidence="2">UDP-N-acetylglucosamine 2-epimerase (Hydrolyzing)</fullName>
        <ecNumber evidence="2">3.2.1.183</ecNumber>
    </submittedName>
</protein>
<name>A0A948T2N4_9FIRM</name>
<proteinExistence type="predicted"/>
<dbReference type="SUPFAM" id="SSF53756">
    <property type="entry name" value="UDP-Glycosyltransferase/glycogen phosphorylase"/>
    <property type="match status" value="1"/>
</dbReference>
<dbReference type="EMBL" id="JAHLFP010000046">
    <property type="protein sequence ID" value="MBU3806323.1"/>
    <property type="molecule type" value="Genomic_DNA"/>
</dbReference>
<dbReference type="EC" id="3.2.1.183" evidence="2"/>
<reference evidence="2" key="1">
    <citation type="journal article" date="2021" name="PeerJ">
        <title>Extensive microbial diversity within the chicken gut microbiome revealed by metagenomics and culture.</title>
        <authorList>
            <person name="Gilroy R."/>
            <person name="Ravi A."/>
            <person name="Getino M."/>
            <person name="Pursley I."/>
            <person name="Horton D.L."/>
            <person name="Alikhan N.F."/>
            <person name="Baker D."/>
            <person name="Gharbi K."/>
            <person name="Hall N."/>
            <person name="Watson M."/>
            <person name="Adriaenssens E.M."/>
            <person name="Foster-Nyarko E."/>
            <person name="Jarju S."/>
            <person name="Secka A."/>
            <person name="Antonio M."/>
            <person name="Oren A."/>
            <person name="Chaudhuri R.R."/>
            <person name="La Ragione R."/>
            <person name="Hildebrand F."/>
            <person name="Pallen M.J."/>
        </authorList>
    </citation>
    <scope>NUCLEOTIDE SEQUENCE</scope>
    <source>
        <strain evidence="2">B5_2728</strain>
    </source>
</reference>
<dbReference type="Gene3D" id="3.40.50.2000">
    <property type="entry name" value="Glycogen Phosphorylase B"/>
    <property type="match status" value="2"/>
</dbReference>
<dbReference type="NCBIfam" id="TIGR03568">
    <property type="entry name" value="NeuC_NnaA"/>
    <property type="match status" value="1"/>
</dbReference>
<comment type="caution">
    <text evidence="2">The sequence shown here is derived from an EMBL/GenBank/DDBJ whole genome shotgun (WGS) entry which is preliminary data.</text>
</comment>
<dbReference type="AlphaFoldDB" id="A0A948T2N4"/>
<sequence>MKQYTLAVVTSTRAEYGLLRPLLEQIQSHPAFRLALVVTGAHLSQQYGSTVQEIEQDNMPIAERIPILDKAQQGSAFTAHTVAYTIQAFSDWFVSHRPDAVVVLGDRYEIFAVAQAAAMTGLPLVHISGGDVTLGAQDDYYRHCITKMAQLHFPSCETYARRLICMGEQPSRVVCVGGLGDENIRTMEKLTLAQLSESLQMPLEQGYGLVTFHPETAGEADPKEQMKQLLAAMETISKETGLQWVVTKSNADDGGLDINAMWDKWTEEHPQWGKAFFSLGVKRYLSAMQYAAVVLGNSSSGVVETPTFGIPTVNVGRRQEGRIICDNVLCCDSQQNQIEAALRTALSEEFRKKAAETKSPYNGGNTSQRMVQAMLEWLEDPNHNAPKVFYDVPFPGQEE</sequence>
<dbReference type="GO" id="GO:0004553">
    <property type="term" value="F:hydrolase activity, hydrolyzing O-glycosyl compounds"/>
    <property type="evidence" value="ECO:0007669"/>
    <property type="project" value="InterPro"/>
</dbReference>
<dbReference type="Proteomes" id="UP000713596">
    <property type="component" value="Unassembled WGS sequence"/>
</dbReference>
<gene>
    <name evidence="2" type="primary">neuC</name>
    <name evidence="2" type="ORF">H9882_05465</name>
</gene>
<dbReference type="GO" id="GO:0006047">
    <property type="term" value="P:UDP-N-acetylglucosamine metabolic process"/>
    <property type="evidence" value="ECO:0007669"/>
    <property type="project" value="InterPro"/>
</dbReference>
<dbReference type="PANTHER" id="PTHR43174:SF3">
    <property type="entry name" value="UDP-N-ACETYLGLUCOSAMINE 2-EPIMERASE"/>
    <property type="match status" value="1"/>
</dbReference>
<keyword evidence="2" id="KW-0378">Hydrolase</keyword>